<dbReference type="Proteomes" id="UP001596138">
    <property type="component" value="Unassembled WGS sequence"/>
</dbReference>
<dbReference type="EMBL" id="JBHSTI010000008">
    <property type="protein sequence ID" value="MFC6238273.1"/>
    <property type="molecule type" value="Genomic_DNA"/>
</dbReference>
<reference evidence="2" key="1">
    <citation type="journal article" date="2019" name="Int. J. Syst. Evol. Microbiol.">
        <title>The Global Catalogue of Microorganisms (GCM) 10K type strain sequencing project: providing services to taxonomists for standard genome sequencing and annotation.</title>
        <authorList>
            <consortium name="The Broad Institute Genomics Platform"/>
            <consortium name="The Broad Institute Genome Sequencing Center for Infectious Disease"/>
            <person name="Wu L."/>
            <person name="Ma J."/>
        </authorList>
    </citation>
    <scope>NUCLEOTIDE SEQUENCE [LARGE SCALE GENOMIC DNA]</scope>
    <source>
        <strain evidence="2">CGMCC 4.7317</strain>
    </source>
</reference>
<dbReference type="InterPro" id="IPR014825">
    <property type="entry name" value="DNA_alkylation"/>
</dbReference>
<name>A0ABW1T0P9_9ACTN</name>
<evidence type="ECO:0000313" key="2">
    <source>
        <dbReference type="Proteomes" id="UP001596138"/>
    </source>
</evidence>
<sequence>MTAPDLALVDAVRAALGAQADAGRAPAMRAYMKSEMPFLGVAKPARVAALRPVWAAHPLADREVWEATVRALYDDAAYREERYAALALLDRGKRWRDASLVPLLEHLVVTGAWWDLVDEVAGRTVSPLRRAFPTEMDPVIRLWSRSDDLWLRRTSVLSQLGARGDVDRDLLADVVLAAAPSTEFFLRKAVGWALRDLAHRDPAWVRAFVAEHEADLSPLSRREALKNL</sequence>
<dbReference type="CDD" id="cd07064">
    <property type="entry name" value="AlkD_like_1"/>
    <property type="match status" value="1"/>
</dbReference>
<gene>
    <name evidence="1" type="ORF">ACFQGU_10310</name>
</gene>
<protein>
    <submittedName>
        <fullName evidence="1">DNA alkylation repair protein</fullName>
    </submittedName>
</protein>
<evidence type="ECO:0000313" key="1">
    <source>
        <dbReference type="EMBL" id="MFC6238273.1"/>
    </source>
</evidence>
<dbReference type="Gene3D" id="1.25.10.90">
    <property type="match status" value="1"/>
</dbReference>
<organism evidence="1 2">
    <name type="scientific">Longivirga aurantiaca</name>
    <dbReference type="NCBI Taxonomy" id="1837743"/>
    <lineage>
        <taxon>Bacteria</taxon>
        <taxon>Bacillati</taxon>
        <taxon>Actinomycetota</taxon>
        <taxon>Actinomycetes</taxon>
        <taxon>Sporichthyales</taxon>
        <taxon>Sporichthyaceae</taxon>
        <taxon>Longivirga</taxon>
    </lineage>
</organism>
<accession>A0ABW1T0P9</accession>
<dbReference type="InterPro" id="IPR016024">
    <property type="entry name" value="ARM-type_fold"/>
</dbReference>
<comment type="caution">
    <text evidence="1">The sequence shown here is derived from an EMBL/GenBank/DDBJ whole genome shotgun (WGS) entry which is preliminary data.</text>
</comment>
<dbReference type="SUPFAM" id="SSF48371">
    <property type="entry name" value="ARM repeat"/>
    <property type="match status" value="1"/>
</dbReference>
<dbReference type="Pfam" id="PF08713">
    <property type="entry name" value="DNA_alkylation"/>
    <property type="match status" value="1"/>
</dbReference>
<keyword evidence="2" id="KW-1185">Reference proteome</keyword>
<dbReference type="PANTHER" id="PTHR34070:SF1">
    <property type="entry name" value="DNA ALKYLATION REPAIR PROTEIN"/>
    <property type="match status" value="1"/>
</dbReference>
<proteinExistence type="predicted"/>
<dbReference type="PANTHER" id="PTHR34070">
    <property type="entry name" value="ARMADILLO-TYPE FOLD"/>
    <property type="match status" value="1"/>
</dbReference>
<dbReference type="RefSeq" id="WP_386766346.1">
    <property type="nucleotide sequence ID" value="NZ_JBHSTI010000008.1"/>
</dbReference>